<organism evidence="4 5">
    <name type="scientific">Aureimonas ureilytica</name>
    <dbReference type="NCBI Taxonomy" id="401562"/>
    <lineage>
        <taxon>Bacteria</taxon>
        <taxon>Pseudomonadati</taxon>
        <taxon>Pseudomonadota</taxon>
        <taxon>Alphaproteobacteria</taxon>
        <taxon>Hyphomicrobiales</taxon>
        <taxon>Aurantimonadaceae</taxon>
        <taxon>Aureimonas</taxon>
    </lineage>
</organism>
<keyword evidence="1 3" id="KW-0732">Signal</keyword>
<dbReference type="GO" id="GO:0015888">
    <property type="term" value="P:thiamine transport"/>
    <property type="evidence" value="ECO:0007669"/>
    <property type="project" value="TreeGrafter"/>
</dbReference>
<dbReference type="PATRIC" id="fig|401562.4.peg.3598"/>
<dbReference type="CDD" id="cd13589">
    <property type="entry name" value="PBP2_polyamine_RpCGA009"/>
    <property type="match status" value="1"/>
</dbReference>
<dbReference type="InterPro" id="IPR006059">
    <property type="entry name" value="SBP"/>
</dbReference>
<evidence type="ECO:0000313" key="5">
    <source>
        <dbReference type="Proteomes" id="UP000078529"/>
    </source>
</evidence>
<reference evidence="4 5" key="1">
    <citation type="journal article" date="2016" name="Front. Microbiol.">
        <title>Genomic Resource of Rice Seed Associated Bacteria.</title>
        <authorList>
            <person name="Midha S."/>
            <person name="Bansal K."/>
            <person name="Sharma S."/>
            <person name="Kumar N."/>
            <person name="Patil P.P."/>
            <person name="Chaudhry V."/>
            <person name="Patil P.B."/>
        </authorList>
    </citation>
    <scope>NUCLEOTIDE SEQUENCE [LARGE SCALE GENOMIC DNA]</scope>
    <source>
        <strain evidence="4 5">NS365</strain>
    </source>
</reference>
<dbReference type="GO" id="GO:0030976">
    <property type="term" value="F:thiamine pyrophosphate binding"/>
    <property type="evidence" value="ECO:0007669"/>
    <property type="project" value="TreeGrafter"/>
</dbReference>
<comment type="caution">
    <text evidence="4">The sequence shown here is derived from an EMBL/GenBank/DDBJ whole genome shotgun (WGS) entry which is preliminary data.</text>
</comment>
<dbReference type="RefSeq" id="WP_058601731.1">
    <property type="nucleotide sequence ID" value="NZ_LDQA01000052.1"/>
</dbReference>
<name>A0A175RIE6_9HYPH</name>
<gene>
    <name evidence="4" type="ORF">NS365_18315</name>
</gene>
<evidence type="ECO:0000313" key="4">
    <source>
        <dbReference type="EMBL" id="KTR03545.1"/>
    </source>
</evidence>
<keyword evidence="5" id="KW-1185">Reference proteome</keyword>
<dbReference type="PANTHER" id="PTHR30006">
    <property type="entry name" value="THIAMINE-BINDING PERIPLASMIC PROTEIN-RELATED"/>
    <property type="match status" value="1"/>
</dbReference>
<evidence type="ECO:0000256" key="1">
    <source>
        <dbReference type="ARBA" id="ARBA00022729"/>
    </source>
</evidence>
<dbReference type="Proteomes" id="UP000078529">
    <property type="component" value="Unassembled WGS sequence"/>
</dbReference>
<dbReference type="PANTHER" id="PTHR30006:SF2">
    <property type="entry name" value="ABC TRANSPORTER SUBSTRATE-BINDING PROTEIN"/>
    <property type="match status" value="1"/>
</dbReference>
<proteinExistence type="predicted"/>
<feature type="signal peptide" evidence="3">
    <location>
        <begin position="1"/>
        <end position="24"/>
    </location>
</feature>
<dbReference type="SUPFAM" id="SSF53850">
    <property type="entry name" value="Periplasmic binding protein-like II"/>
    <property type="match status" value="1"/>
</dbReference>
<evidence type="ECO:0000256" key="2">
    <source>
        <dbReference type="ARBA" id="ARBA00022764"/>
    </source>
</evidence>
<evidence type="ECO:0000256" key="3">
    <source>
        <dbReference type="SAM" id="SignalP"/>
    </source>
</evidence>
<keyword evidence="2" id="KW-0574">Periplasm</keyword>
<dbReference type="Gene3D" id="3.40.190.10">
    <property type="entry name" value="Periplasmic binding protein-like II"/>
    <property type="match status" value="2"/>
</dbReference>
<dbReference type="Pfam" id="PF13416">
    <property type="entry name" value="SBP_bac_8"/>
    <property type="match status" value="1"/>
</dbReference>
<accession>A0A175RIE6</accession>
<dbReference type="AlphaFoldDB" id="A0A175RIE6"/>
<feature type="chain" id="PRO_5008041911" evidence="3">
    <location>
        <begin position="25"/>
        <end position="348"/>
    </location>
</feature>
<sequence>MKAALKSGSLGLMMSLLAAGTAMAETNITVMAYSGLFQERYTKAVIEPFMAAHPDIKVTYFPLPTSAAMLGNLRAQRAAPQADVVIMDVSVSKAGTDEGVFTKIDTSNVPNVADLYPDARIPDIAGVAVTFDNLVLLYNAEQVPQTPSSWMDMAKPEYRGKVVIPGVPDIQGLGLLLILNKARGGTNYLDNVDKGLEAVAEIAPNVQTWEPKPEVYAPVVTGQAALGVGYNARAQVNSELSGGRIKATIPKEGTIFQINTINLVADAPQTAAAATFVNYALSPEAQKSFTETMFYAPTNSKAQVSQEAMARTAVNSLDKVMKVDWIALAKVRDKIANEWRRRVLPASR</sequence>
<dbReference type="GO" id="GO:0030975">
    <property type="term" value="F:thiamine binding"/>
    <property type="evidence" value="ECO:0007669"/>
    <property type="project" value="TreeGrafter"/>
</dbReference>
<protein>
    <submittedName>
        <fullName evidence="4">Polyamine ABC transporter substrate-binding protein</fullName>
    </submittedName>
</protein>
<dbReference type="EMBL" id="LDQA01000052">
    <property type="protein sequence ID" value="KTR03545.1"/>
    <property type="molecule type" value="Genomic_DNA"/>
</dbReference>
<dbReference type="GO" id="GO:0030288">
    <property type="term" value="C:outer membrane-bounded periplasmic space"/>
    <property type="evidence" value="ECO:0007669"/>
    <property type="project" value="TreeGrafter"/>
</dbReference>